<evidence type="ECO:0000313" key="5">
    <source>
        <dbReference type="Proteomes" id="UP000598054"/>
    </source>
</evidence>
<reference evidence="5 6" key="1">
    <citation type="submission" date="2021-02" db="EMBL/GenBank/DDBJ databases">
        <title>FDA dAtabase for Regulatory Grade micrObial Sequences (FDA-ARGOS): Supporting development and validation of Infectious Disease Dx tests.</title>
        <authorList>
            <person name="Sproer C."/>
            <person name="Gronow S."/>
            <person name="Severitt S."/>
            <person name="Schroder I."/>
            <person name="Tallon L."/>
            <person name="Sadzewicz L."/>
            <person name="Zhao X."/>
            <person name="Boylan J."/>
            <person name="Ott S."/>
            <person name="Bowen H."/>
            <person name="Vavikolanu K."/>
            <person name="Mehta A."/>
            <person name="Aluvathingal J."/>
            <person name="Nadendla S."/>
            <person name="Lowell S."/>
            <person name="Myers T."/>
            <person name="Yan Y."/>
            <person name="Sichtig H."/>
        </authorList>
    </citation>
    <scope>NUCLEOTIDE SEQUENCE [LARGE SCALE GENOMIC DNA]</scope>
    <source>
        <strain evidence="4 5">FDAARGOS_1211</strain>
        <strain evidence="3 6">FDAARGOS_1212</strain>
    </source>
</reference>
<sequence>MATSAADWSRARVLSYDRREPGDGRLCLLWPAWAYRVTAPVLKHRGLDLFERVVLGLCQAGVRRPDRMGALIELDARLCAHILDRAVGAGHLNERHELTDQGRQALRTGSTAESPEWQVCHIFEDPFSGELWPRTTDSLREAHVLRYHGEGVELQLGTVGKSDRASARRVRPPDRPPQRPNAARVVAAASEDRDARRVFKVRQYERRSGLDPVAAPEGLVGSRGPGGIPENLPELNRIAFLNDPEPVYLVGFLEVSGDADTETAEAWTAYDPFGLGPSDFFQSLVYRFGRDDGTLDEEIQVRAAAELAAASARYIQADQGLRDLLEERLAHDFGPEIRGDRDAFDLMLELDVAVESTNRDESMERIVHTALRLYEVLFRRMMVAYPVNDGTFRTFKNSPTLRRAMLENAAQSVGFHGVTRLYSGVRDRELDDSYRKPEEGFLKAMFPLTLLAAKEYADHPLRPMAVEQPDLPLTLTVLNPLRNRGAHAGRDATNPHDAQWCRDAAACAVRALLRLPHPRTERTSL</sequence>
<feature type="region of interest" description="Disordered" evidence="1">
    <location>
        <begin position="157"/>
        <end position="187"/>
    </location>
</feature>
<accession>A0ABD7CZ91</accession>
<gene>
    <name evidence="4" type="ORF">I6J41_14920</name>
    <name evidence="3" type="ORF">I6J42_18595</name>
</gene>
<dbReference type="InterPro" id="IPR057055">
    <property type="entry name" value="wHTH-PRTase_assoc"/>
</dbReference>
<name>A0ABD7CZ91_9ACTN</name>
<evidence type="ECO:0000256" key="1">
    <source>
        <dbReference type="SAM" id="MobiDB-lite"/>
    </source>
</evidence>
<evidence type="ECO:0000313" key="3">
    <source>
        <dbReference type="EMBL" id="QRV35841.1"/>
    </source>
</evidence>
<protein>
    <recommendedName>
        <fullName evidence="2">PRTase associated wHTH domain-containing protein</fullName>
    </recommendedName>
</protein>
<keyword evidence="5" id="KW-1185">Reference proteome</keyword>
<organism evidence="3 6">
    <name type="scientific">Streptomyces californicus</name>
    <dbReference type="NCBI Taxonomy" id="67351"/>
    <lineage>
        <taxon>Bacteria</taxon>
        <taxon>Bacillati</taxon>
        <taxon>Actinomycetota</taxon>
        <taxon>Actinomycetes</taxon>
        <taxon>Kitasatosporales</taxon>
        <taxon>Streptomycetaceae</taxon>
        <taxon>Streptomyces</taxon>
    </lineage>
</organism>
<feature type="compositionally biased region" description="Basic and acidic residues" evidence="1">
    <location>
        <begin position="161"/>
        <end position="177"/>
    </location>
</feature>
<dbReference type="EMBL" id="CP070245">
    <property type="protein sequence ID" value="QRV35841.1"/>
    <property type="molecule type" value="Genomic_DNA"/>
</dbReference>
<proteinExistence type="predicted"/>
<dbReference type="AlphaFoldDB" id="A0ABD7CZ91"/>
<feature type="domain" description="PRTase associated wHTH" evidence="2">
    <location>
        <begin position="53"/>
        <end position="108"/>
    </location>
</feature>
<dbReference type="RefSeq" id="WP_030113337.1">
    <property type="nucleotide sequence ID" value="NZ_CP070242.1"/>
</dbReference>
<dbReference type="EMBL" id="CP070249">
    <property type="protein sequence ID" value="QRV41879.1"/>
    <property type="molecule type" value="Genomic_DNA"/>
</dbReference>
<dbReference type="GeneID" id="63980846"/>
<evidence type="ECO:0000313" key="4">
    <source>
        <dbReference type="EMBL" id="QRV41879.1"/>
    </source>
</evidence>
<dbReference type="Proteomes" id="UP000598054">
    <property type="component" value="Chromosome"/>
</dbReference>
<evidence type="ECO:0000313" key="6">
    <source>
        <dbReference type="Proteomes" id="UP000623926"/>
    </source>
</evidence>
<dbReference type="Pfam" id="PF24409">
    <property type="entry name" value="wHTH-PRTase_assc"/>
    <property type="match status" value="1"/>
</dbReference>
<evidence type="ECO:0000259" key="2">
    <source>
        <dbReference type="Pfam" id="PF24409"/>
    </source>
</evidence>
<dbReference type="Proteomes" id="UP000623926">
    <property type="component" value="Chromosome"/>
</dbReference>